<evidence type="ECO:0000256" key="2">
    <source>
        <dbReference type="SAM" id="Phobius"/>
    </source>
</evidence>
<reference evidence="3 4" key="1">
    <citation type="submission" date="2019-03" db="EMBL/GenBank/DDBJ databases">
        <title>Burkholderia cepacia outbreak.</title>
        <authorList>
            <person name="Farzana R."/>
            <person name="Walsh T.R."/>
        </authorList>
    </citation>
    <scope>NUCLEOTIDE SEQUENCE [LARGE SCALE GENOMIC DNA]</scope>
    <source>
        <strain evidence="4">d13</strain>
    </source>
</reference>
<evidence type="ECO:0000256" key="1">
    <source>
        <dbReference type="SAM" id="MobiDB-lite"/>
    </source>
</evidence>
<organism evidence="3 4">
    <name type="scientific">Burkholderia cepacia</name>
    <name type="common">Pseudomonas cepacia</name>
    <dbReference type="NCBI Taxonomy" id="292"/>
    <lineage>
        <taxon>Bacteria</taxon>
        <taxon>Pseudomonadati</taxon>
        <taxon>Pseudomonadota</taxon>
        <taxon>Betaproteobacteria</taxon>
        <taxon>Burkholderiales</taxon>
        <taxon>Burkholderiaceae</taxon>
        <taxon>Burkholderia</taxon>
        <taxon>Burkholderia cepacia complex</taxon>
    </lineage>
</organism>
<proteinExistence type="predicted"/>
<feature type="region of interest" description="Disordered" evidence="1">
    <location>
        <begin position="149"/>
        <end position="171"/>
    </location>
</feature>
<dbReference type="EMBL" id="SNSQ01000035">
    <property type="protein sequence ID" value="TEU41591.1"/>
    <property type="molecule type" value="Genomic_DNA"/>
</dbReference>
<dbReference type="RefSeq" id="WP_134256809.1">
    <property type="nucleotide sequence ID" value="NZ_SNSG01000032.1"/>
</dbReference>
<comment type="caution">
    <text evidence="3">The sequence shown here is derived from an EMBL/GenBank/DDBJ whole genome shotgun (WGS) entry which is preliminary data.</text>
</comment>
<gene>
    <name evidence="3" type="ORF">E3D37_26595</name>
</gene>
<evidence type="ECO:0000313" key="3">
    <source>
        <dbReference type="EMBL" id="TEU41591.1"/>
    </source>
</evidence>
<protein>
    <submittedName>
        <fullName evidence="3">Uncharacterized protein</fullName>
    </submittedName>
</protein>
<evidence type="ECO:0000313" key="4">
    <source>
        <dbReference type="Proteomes" id="UP000298234"/>
    </source>
</evidence>
<sequence>MKSFQRLQQHILATDRAFGQGIAITPRAERLRVAFRRGVAVGATAGATLMAAAAYVQVGPGSYDPQKLYVGDASDSRVMASIYDHHRKLLAARERVHDIKLAMIAGEGPDRLEEQAAQFREARAEEQRIAREFAQQTYGLSSEQIRHIVGDDDSSPADSETVAQAAPRFRP</sequence>
<accession>A0AAX2RKJ4</accession>
<keyword evidence="2" id="KW-1133">Transmembrane helix</keyword>
<dbReference type="AlphaFoldDB" id="A0AAX2RKJ4"/>
<name>A0AAX2RKJ4_BURCE</name>
<keyword evidence="2" id="KW-0472">Membrane</keyword>
<feature type="transmembrane region" description="Helical" evidence="2">
    <location>
        <begin position="39"/>
        <end position="58"/>
    </location>
</feature>
<dbReference type="Proteomes" id="UP000298234">
    <property type="component" value="Unassembled WGS sequence"/>
</dbReference>
<keyword evidence="2" id="KW-0812">Transmembrane</keyword>